<organism evidence="1">
    <name type="scientific">Arundo donax</name>
    <name type="common">Giant reed</name>
    <name type="synonym">Donax arundinaceus</name>
    <dbReference type="NCBI Taxonomy" id="35708"/>
    <lineage>
        <taxon>Eukaryota</taxon>
        <taxon>Viridiplantae</taxon>
        <taxon>Streptophyta</taxon>
        <taxon>Embryophyta</taxon>
        <taxon>Tracheophyta</taxon>
        <taxon>Spermatophyta</taxon>
        <taxon>Magnoliopsida</taxon>
        <taxon>Liliopsida</taxon>
        <taxon>Poales</taxon>
        <taxon>Poaceae</taxon>
        <taxon>PACMAD clade</taxon>
        <taxon>Arundinoideae</taxon>
        <taxon>Arundineae</taxon>
        <taxon>Arundo</taxon>
    </lineage>
</organism>
<evidence type="ECO:0000313" key="1">
    <source>
        <dbReference type="EMBL" id="JAE23973.1"/>
    </source>
</evidence>
<sequence length="43" mass="5059">MNRSPQFVMCYYLLKDYIKRHRDATAVLKSFVASICFAQSKLD</sequence>
<reference evidence="1" key="1">
    <citation type="submission" date="2014-09" db="EMBL/GenBank/DDBJ databases">
        <authorList>
            <person name="Magalhaes I.L.F."/>
            <person name="Oliveira U."/>
            <person name="Santos F.R."/>
            <person name="Vidigal T.H.D.A."/>
            <person name="Brescovit A.D."/>
            <person name="Santos A.J."/>
        </authorList>
    </citation>
    <scope>NUCLEOTIDE SEQUENCE</scope>
    <source>
        <tissue evidence="1">Shoot tissue taken approximately 20 cm above the soil surface</tissue>
    </source>
</reference>
<dbReference type="EMBL" id="GBRH01173923">
    <property type="protein sequence ID" value="JAE23973.1"/>
    <property type="molecule type" value="Transcribed_RNA"/>
</dbReference>
<reference evidence="1" key="2">
    <citation type="journal article" date="2015" name="Data Brief">
        <title>Shoot transcriptome of the giant reed, Arundo donax.</title>
        <authorList>
            <person name="Barrero R.A."/>
            <person name="Guerrero F.D."/>
            <person name="Moolhuijzen P."/>
            <person name="Goolsby J.A."/>
            <person name="Tidwell J."/>
            <person name="Bellgard S.E."/>
            <person name="Bellgard M.I."/>
        </authorList>
    </citation>
    <scope>NUCLEOTIDE SEQUENCE</scope>
    <source>
        <tissue evidence="1">Shoot tissue taken approximately 20 cm above the soil surface</tissue>
    </source>
</reference>
<dbReference type="AlphaFoldDB" id="A0A0A9GTT4"/>
<accession>A0A0A9GTT4</accession>
<proteinExistence type="predicted"/>
<protein>
    <submittedName>
        <fullName evidence="1">Uncharacterized protein</fullName>
    </submittedName>
</protein>
<name>A0A0A9GTT4_ARUDO</name>